<dbReference type="EMBL" id="UYWX01022771">
    <property type="protein sequence ID" value="VDM36013.1"/>
    <property type="molecule type" value="Genomic_DNA"/>
</dbReference>
<feature type="region of interest" description="Disordered" evidence="1">
    <location>
        <begin position="198"/>
        <end position="218"/>
    </location>
</feature>
<evidence type="ECO:0000256" key="1">
    <source>
        <dbReference type="SAM" id="MobiDB-lite"/>
    </source>
</evidence>
<dbReference type="OrthoDB" id="6264034at2759"/>
<reference evidence="4" key="1">
    <citation type="submission" date="2017-02" db="UniProtKB">
        <authorList>
            <consortium name="WormBaseParasite"/>
        </authorList>
    </citation>
    <scope>IDENTIFICATION</scope>
</reference>
<feature type="compositionally biased region" description="Basic and acidic residues" evidence="1">
    <location>
        <begin position="91"/>
        <end position="105"/>
    </location>
</feature>
<feature type="compositionally biased region" description="Basic and acidic residues" evidence="1">
    <location>
        <begin position="260"/>
        <end position="274"/>
    </location>
</feature>
<sequence length="303" mass="35077">MWLAFYPAIEVIYQLVWFGFHFLAEFYWSQHSLNDNNHSMPSSSSADYSIPLRSHSESYGPLPGGTTNGSERFVFERMDDYSNSISLTVEDGSKDADDLDNKDPRNEDEDSSFLLIDNSKLVRFDQRPRKAFTFKYHGTRSSVPSSSHRSPAKGFPNRNYLTKPEKPVHRDAGYTKVHKGPDQIHTLPQRMQSRTLFQESLRPPHSTVESSDDMPTPRMRQALGRVDTSSKDIFESIQQDLKQLESFRCHDSLCESRPHRKWFPDFENSPREHYSNPLSESSRSTSSDRPERRWGKGTPCFRK</sequence>
<feature type="region of interest" description="Disordered" evidence="1">
    <location>
        <begin position="86"/>
        <end position="110"/>
    </location>
</feature>
<feature type="region of interest" description="Disordered" evidence="1">
    <location>
        <begin position="260"/>
        <end position="303"/>
    </location>
</feature>
<feature type="compositionally biased region" description="Low complexity" evidence="1">
    <location>
        <begin position="140"/>
        <end position="149"/>
    </location>
</feature>
<evidence type="ECO:0000313" key="2">
    <source>
        <dbReference type="EMBL" id="VDM36013.1"/>
    </source>
</evidence>
<proteinExistence type="predicted"/>
<organism evidence="4">
    <name type="scientific">Hydatigena taeniaeformis</name>
    <name type="common">Feline tapeworm</name>
    <name type="synonym">Taenia taeniaeformis</name>
    <dbReference type="NCBI Taxonomy" id="6205"/>
    <lineage>
        <taxon>Eukaryota</taxon>
        <taxon>Metazoa</taxon>
        <taxon>Spiralia</taxon>
        <taxon>Lophotrochozoa</taxon>
        <taxon>Platyhelminthes</taxon>
        <taxon>Cestoda</taxon>
        <taxon>Eucestoda</taxon>
        <taxon>Cyclophyllidea</taxon>
        <taxon>Taeniidae</taxon>
        <taxon>Hydatigera</taxon>
    </lineage>
</organism>
<accession>A0A0R3XBX3</accession>
<dbReference type="WBParaSite" id="TTAC_0001105001-mRNA-1">
    <property type="protein sequence ID" value="TTAC_0001105001-mRNA-1"/>
    <property type="gene ID" value="TTAC_0001105001"/>
</dbReference>
<keyword evidence="3" id="KW-1185">Reference proteome</keyword>
<dbReference type="Proteomes" id="UP000274429">
    <property type="component" value="Unassembled WGS sequence"/>
</dbReference>
<dbReference type="AlphaFoldDB" id="A0A0R3XBX3"/>
<reference evidence="2 3" key="2">
    <citation type="submission" date="2018-11" db="EMBL/GenBank/DDBJ databases">
        <authorList>
            <consortium name="Pathogen Informatics"/>
        </authorList>
    </citation>
    <scope>NUCLEOTIDE SEQUENCE [LARGE SCALE GENOMIC DNA]</scope>
</reference>
<evidence type="ECO:0000313" key="3">
    <source>
        <dbReference type="Proteomes" id="UP000274429"/>
    </source>
</evidence>
<name>A0A0R3XBX3_HYDTA</name>
<gene>
    <name evidence="2" type="ORF">TTAC_LOCUS11033</name>
</gene>
<protein>
    <submittedName>
        <fullName evidence="4">DUF4005 domain-containing protein</fullName>
    </submittedName>
</protein>
<evidence type="ECO:0000313" key="4">
    <source>
        <dbReference type="WBParaSite" id="TTAC_0001105001-mRNA-1"/>
    </source>
</evidence>
<feature type="region of interest" description="Disordered" evidence="1">
    <location>
        <begin position="138"/>
        <end position="166"/>
    </location>
</feature>
<feature type="compositionally biased region" description="Low complexity" evidence="1">
    <location>
        <begin position="275"/>
        <end position="285"/>
    </location>
</feature>